<proteinExistence type="predicted"/>
<evidence type="ECO:0000313" key="3">
    <source>
        <dbReference type="Proteomes" id="UP000018936"/>
    </source>
</evidence>
<keyword evidence="3" id="KW-1185">Reference proteome</keyword>
<feature type="domain" description="Tf2-1-like SH3-like" evidence="1">
    <location>
        <begin position="193"/>
        <end position="239"/>
    </location>
</feature>
<reference evidence="2 3" key="1">
    <citation type="journal article" date="2013" name="Proc. Natl. Acad. Sci. U.S.A.">
        <title>The king cobra genome reveals dynamic gene evolution and adaptation in the snake venom system.</title>
        <authorList>
            <person name="Vonk F.J."/>
            <person name="Casewell N.R."/>
            <person name="Henkel C.V."/>
            <person name="Heimberg A.M."/>
            <person name="Jansen H.J."/>
            <person name="McCleary R.J."/>
            <person name="Kerkkamp H.M."/>
            <person name="Vos R.A."/>
            <person name="Guerreiro I."/>
            <person name="Calvete J.J."/>
            <person name="Wuster W."/>
            <person name="Woods A.E."/>
            <person name="Logan J.M."/>
            <person name="Harrison R.A."/>
            <person name="Castoe T.A."/>
            <person name="de Koning A.P."/>
            <person name="Pollock D.D."/>
            <person name="Yandell M."/>
            <person name="Calderon D."/>
            <person name="Renjifo C."/>
            <person name="Currier R.B."/>
            <person name="Salgado D."/>
            <person name="Pla D."/>
            <person name="Sanz L."/>
            <person name="Hyder A.S."/>
            <person name="Ribeiro J.M."/>
            <person name="Arntzen J.W."/>
            <person name="van den Thillart G.E."/>
            <person name="Boetzer M."/>
            <person name="Pirovano W."/>
            <person name="Dirks R.P."/>
            <person name="Spaink H.P."/>
            <person name="Duboule D."/>
            <person name="McGlinn E."/>
            <person name="Kini R.M."/>
            <person name="Richardson M.K."/>
        </authorList>
    </citation>
    <scope>NUCLEOTIDE SEQUENCE</scope>
    <source>
        <tissue evidence="2">Blood</tissue>
    </source>
</reference>
<evidence type="ECO:0000313" key="2">
    <source>
        <dbReference type="EMBL" id="ETE61402.1"/>
    </source>
</evidence>
<name>V8NIM3_OPHHA</name>
<dbReference type="InterPro" id="IPR056924">
    <property type="entry name" value="SH3_Tf2-1"/>
</dbReference>
<comment type="caution">
    <text evidence="2">The sequence shown here is derived from an EMBL/GenBank/DDBJ whole genome shotgun (WGS) entry which is preliminary data.</text>
</comment>
<dbReference type="EMBL" id="AZIM01003931">
    <property type="protein sequence ID" value="ETE61402.1"/>
    <property type="molecule type" value="Genomic_DNA"/>
</dbReference>
<organism evidence="2 3">
    <name type="scientific">Ophiophagus hannah</name>
    <name type="common">King cobra</name>
    <name type="synonym">Naja hannah</name>
    <dbReference type="NCBI Taxonomy" id="8665"/>
    <lineage>
        <taxon>Eukaryota</taxon>
        <taxon>Metazoa</taxon>
        <taxon>Chordata</taxon>
        <taxon>Craniata</taxon>
        <taxon>Vertebrata</taxon>
        <taxon>Euteleostomi</taxon>
        <taxon>Lepidosauria</taxon>
        <taxon>Squamata</taxon>
        <taxon>Bifurcata</taxon>
        <taxon>Unidentata</taxon>
        <taxon>Episquamata</taxon>
        <taxon>Toxicofera</taxon>
        <taxon>Serpentes</taxon>
        <taxon>Colubroidea</taxon>
        <taxon>Elapidae</taxon>
        <taxon>Elapinae</taxon>
        <taxon>Ophiophagus</taxon>
    </lineage>
</organism>
<sequence length="240" mass="27829">VPFCTLTPEVLHNVIVVVRPRLWQQNAVQQTRYFNGKNAQENDIFQDLLKECKSIQARTEDVDRVSAAVSFMRPRLLMTNSHLLKGLVFHQTSMMSGQNCSLRLREISQQVCLECVKKWMARSTPVEDEWLTHNKNQIEMKHGIEWCGTKIYVPKDNIKKQWDSVQIALKKAQEAYKSQGNKKCSDQKPYNIGDWVYLSTKYIHLGLSKKKLGPKYIAPFQIVRIINPVTVGIQLPFHFK</sequence>
<gene>
    <name evidence="2" type="ORF">L345_12846</name>
</gene>
<dbReference type="OrthoDB" id="1430630at2759"/>
<feature type="non-terminal residue" evidence="2">
    <location>
        <position position="1"/>
    </location>
</feature>
<accession>V8NIM3</accession>
<evidence type="ECO:0000259" key="1">
    <source>
        <dbReference type="Pfam" id="PF24626"/>
    </source>
</evidence>
<dbReference type="Pfam" id="PF24626">
    <property type="entry name" value="SH3_Tf2-1"/>
    <property type="match status" value="1"/>
</dbReference>
<dbReference type="AlphaFoldDB" id="V8NIM3"/>
<protein>
    <recommendedName>
        <fullName evidence="1">Tf2-1-like SH3-like domain-containing protein</fullName>
    </recommendedName>
</protein>
<dbReference type="Proteomes" id="UP000018936">
    <property type="component" value="Unassembled WGS sequence"/>
</dbReference>